<proteinExistence type="predicted"/>
<keyword evidence="2 3" id="KW-0040">ANK repeat</keyword>
<comment type="caution">
    <text evidence="4">The sequence shown here is derived from an EMBL/GenBank/DDBJ whole genome shotgun (WGS) entry which is preliminary data.</text>
</comment>
<dbReference type="InterPro" id="IPR036770">
    <property type="entry name" value="Ankyrin_rpt-contain_sf"/>
</dbReference>
<dbReference type="Proteomes" id="UP000789595">
    <property type="component" value="Unassembled WGS sequence"/>
</dbReference>
<dbReference type="InterPro" id="IPR002110">
    <property type="entry name" value="Ankyrin_rpt"/>
</dbReference>
<evidence type="ECO:0000256" key="3">
    <source>
        <dbReference type="PROSITE-ProRule" id="PRU00023"/>
    </source>
</evidence>
<evidence type="ECO:0000313" key="4">
    <source>
        <dbReference type="EMBL" id="CAH0375090.1"/>
    </source>
</evidence>
<keyword evidence="5" id="KW-1185">Reference proteome</keyword>
<dbReference type="EMBL" id="CAKKNE010000004">
    <property type="protein sequence ID" value="CAH0375090.1"/>
    <property type="molecule type" value="Genomic_DNA"/>
</dbReference>
<protein>
    <submittedName>
        <fullName evidence="4">Uncharacterized protein</fullName>
    </submittedName>
</protein>
<dbReference type="SMART" id="SM00248">
    <property type="entry name" value="ANK"/>
    <property type="match status" value="4"/>
</dbReference>
<dbReference type="PROSITE" id="PS50297">
    <property type="entry name" value="ANK_REP_REGION"/>
    <property type="match status" value="1"/>
</dbReference>
<gene>
    <name evidence="4" type="ORF">PECAL_4P24110</name>
</gene>
<dbReference type="Gene3D" id="1.25.40.20">
    <property type="entry name" value="Ankyrin repeat-containing domain"/>
    <property type="match status" value="2"/>
</dbReference>
<dbReference type="AlphaFoldDB" id="A0A8J2WPF8"/>
<evidence type="ECO:0000256" key="2">
    <source>
        <dbReference type="ARBA" id="ARBA00023043"/>
    </source>
</evidence>
<accession>A0A8J2WPF8</accession>
<evidence type="ECO:0000256" key="1">
    <source>
        <dbReference type="ARBA" id="ARBA00022737"/>
    </source>
</evidence>
<dbReference type="PANTHER" id="PTHR24198:SF165">
    <property type="entry name" value="ANKYRIN REPEAT-CONTAINING PROTEIN-RELATED"/>
    <property type="match status" value="1"/>
</dbReference>
<keyword evidence="1" id="KW-0677">Repeat</keyword>
<sequence length="393" mass="42601">MGAAVKDTISMPPHQKLDSYAGMAAQRSTTTQKDMGRGATAGWVKCPLCPPRRMKRYARGRGLTAHLEAVHGSASLQEKTSAIARAETAPRTSDRRGDGFVATTEPPLACRLARDGDAVALIELLEATKGPLDPRHRDAHGYRPHHWAAGSKHGCLEALLDLMPARRVDAITRGERIDRKRGGRTVLHWACRNGVHQNVALLLREDPASTELPTADGTTPLMLALYAASIESCDLLYQAGARIQKHRNAWGCRDAHWAAMGADAGVALAWLRRYVSKRAWRDAVTEPQAQGHTVFHKAAQRGRREAISRLLMEFEDDADALMAALSEDDAGRTPSEIAAAAGHDATAALLARAEAAVVVARREGAERRALRRRKAAIACVVVGLAALRRFRSG</sequence>
<reference evidence="4" key="1">
    <citation type="submission" date="2021-11" db="EMBL/GenBank/DDBJ databases">
        <authorList>
            <consortium name="Genoscope - CEA"/>
            <person name="William W."/>
        </authorList>
    </citation>
    <scope>NUCLEOTIDE SEQUENCE</scope>
</reference>
<dbReference type="SUPFAM" id="SSF48403">
    <property type="entry name" value="Ankyrin repeat"/>
    <property type="match status" value="1"/>
</dbReference>
<name>A0A8J2WPF8_9STRA</name>
<feature type="repeat" description="ANK" evidence="3">
    <location>
        <begin position="216"/>
        <end position="248"/>
    </location>
</feature>
<dbReference type="OrthoDB" id="43922at2759"/>
<organism evidence="4 5">
    <name type="scientific">Pelagomonas calceolata</name>
    <dbReference type="NCBI Taxonomy" id="35677"/>
    <lineage>
        <taxon>Eukaryota</taxon>
        <taxon>Sar</taxon>
        <taxon>Stramenopiles</taxon>
        <taxon>Ochrophyta</taxon>
        <taxon>Pelagophyceae</taxon>
        <taxon>Pelagomonadales</taxon>
        <taxon>Pelagomonadaceae</taxon>
        <taxon>Pelagomonas</taxon>
    </lineage>
</organism>
<evidence type="ECO:0000313" key="5">
    <source>
        <dbReference type="Proteomes" id="UP000789595"/>
    </source>
</evidence>
<dbReference type="PANTHER" id="PTHR24198">
    <property type="entry name" value="ANKYRIN REPEAT AND PROTEIN KINASE DOMAIN-CONTAINING PROTEIN"/>
    <property type="match status" value="1"/>
</dbReference>
<dbReference type="PROSITE" id="PS50088">
    <property type="entry name" value="ANK_REPEAT"/>
    <property type="match status" value="1"/>
</dbReference>
<dbReference type="Pfam" id="PF12796">
    <property type="entry name" value="Ank_2"/>
    <property type="match status" value="1"/>
</dbReference>